<dbReference type="PANTHER" id="PTHR11177:SF333">
    <property type="entry name" value="CHITINASE"/>
    <property type="match status" value="1"/>
</dbReference>
<comment type="caution">
    <text evidence="5">Lacks conserved residue(s) required for the propagation of feature annotation.</text>
</comment>
<feature type="disulfide bond" evidence="5">
    <location>
        <begin position="42"/>
        <end position="56"/>
    </location>
</feature>
<dbReference type="InterPro" id="IPR029070">
    <property type="entry name" value="Chitinase_insertion_sf"/>
</dbReference>
<dbReference type="SMART" id="SM00636">
    <property type="entry name" value="Glyco_18"/>
    <property type="match status" value="1"/>
</dbReference>
<keyword evidence="9" id="KW-0378">Hydrolase</keyword>
<evidence type="ECO:0000256" key="2">
    <source>
        <dbReference type="ARBA" id="ARBA00012729"/>
    </source>
</evidence>
<dbReference type="InterPro" id="IPR036861">
    <property type="entry name" value="Endochitinase-like_sf"/>
</dbReference>
<organism evidence="9 10">
    <name type="scientific">Aspergillus keveii</name>
    <dbReference type="NCBI Taxonomy" id="714993"/>
    <lineage>
        <taxon>Eukaryota</taxon>
        <taxon>Fungi</taxon>
        <taxon>Dikarya</taxon>
        <taxon>Ascomycota</taxon>
        <taxon>Pezizomycotina</taxon>
        <taxon>Eurotiomycetes</taxon>
        <taxon>Eurotiomycetidae</taxon>
        <taxon>Eurotiales</taxon>
        <taxon>Aspergillaceae</taxon>
        <taxon>Aspergillus</taxon>
        <taxon>Aspergillus subgen. Nidulantes</taxon>
    </lineage>
</organism>
<gene>
    <name evidence="9" type="ORF">BJX66DRAFT_353349</name>
</gene>
<evidence type="ECO:0000259" key="8">
    <source>
        <dbReference type="PROSITE" id="PS51910"/>
    </source>
</evidence>
<proteinExistence type="inferred from homology"/>
<dbReference type="PROSITE" id="PS50941">
    <property type="entry name" value="CHIT_BIND_I_2"/>
    <property type="match status" value="1"/>
</dbReference>
<feature type="signal peptide" evidence="6">
    <location>
        <begin position="1"/>
        <end position="29"/>
    </location>
</feature>
<evidence type="ECO:0000259" key="7">
    <source>
        <dbReference type="PROSITE" id="PS50941"/>
    </source>
</evidence>
<evidence type="ECO:0000256" key="3">
    <source>
        <dbReference type="ARBA" id="ARBA00022669"/>
    </source>
</evidence>
<protein>
    <recommendedName>
        <fullName evidence="2">chitinase</fullName>
        <ecNumber evidence="2">3.2.1.14</ecNumber>
    </recommendedName>
</protein>
<dbReference type="EC" id="3.2.1.14" evidence="2"/>
<evidence type="ECO:0000256" key="1">
    <source>
        <dbReference type="ARBA" id="ARBA00008682"/>
    </source>
</evidence>
<dbReference type="SUPFAM" id="SSF54556">
    <property type="entry name" value="Chitinase insertion domain"/>
    <property type="match status" value="1"/>
</dbReference>
<feature type="chain" id="PRO_5046933114" description="chitinase" evidence="6">
    <location>
        <begin position="30"/>
        <end position="480"/>
    </location>
</feature>
<evidence type="ECO:0000313" key="10">
    <source>
        <dbReference type="Proteomes" id="UP001610563"/>
    </source>
</evidence>
<dbReference type="InterPro" id="IPR001002">
    <property type="entry name" value="Chitin-bd_1"/>
</dbReference>
<keyword evidence="6" id="KW-0732">Signal</keyword>
<dbReference type="InterPro" id="IPR001223">
    <property type="entry name" value="Glyco_hydro18_cat"/>
</dbReference>
<comment type="caution">
    <text evidence="9">The sequence shown here is derived from an EMBL/GenBank/DDBJ whole genome shotgun (WGS) entry which is preliminary data.</text>
</comment>
<dbReference type="InterPro" id="IPR017853">
    <property type="entry name" value="GH"/>
</dbReference>
<keyword evidence="10" id="KW-1185">Reference proteome</keyword>
<dbReference type="Gene3D" id="3.20.20.80">
    <property type="entry name" value="Glycosidases"/>
    <property type="match status" value="1"/>
</dbReference>
<keyword evidence="5" id="KW-1015">Disulfide bond</keyword>
<dbReference type="Gene3D" id="3.30.60.10">
    <property type="entry name" value="Endochitinase-like"/>
    <property type="match status" value="1"/>
</dbReference>
<sequence length="480" mass="53622">MGTLHWIFRSCGSLRLLIFIFMLTLSVSAQDCNKENPCATGCCNKVGFCGFGPDYCGDECVADCDRKAYCDPGFGAEWASASSCPLNVCCSKSGFCGTTEEFCVVGYYETWSSRRECNKFWPERIPLGVYTHVIIAFATINPETLEIQPVVKAEVDIYRRVAFLNTMDPGLKVCIGVGGWTVNTPGPRATTFSDLAASKSNQKTFLKSLSRFLSTYNLDGIDLSWEYPTVDDRGGRPEDFKNFPKLLMNLKAALRATGGRDGLSITLPVSYRHLHHFDIKSMVKHVDFFNFKSYDLHGTWDKGNEWEGEFLNAHTNLTEITNDLDLLWRNNISPQQVVLGLPFYARAFTVADPACTKPGCLFASGAEAGECSREVGILTNPEISKIISEKSLTPTLYKKEGVKVVHWDDQWVAYDDADTWKIKTDFARGQCLGGVMVWAISYDTLNGKSSKELASVVRRKFQSFPVHMEEDDGYTVKNEL</sequence>
<keyword evidence="3 5" id="KW-0147">Chitin-binding</keyword>
<dbReference type="PROSITE" id="PS00026">
    <property type="entry name" value="CHIT_BIND_I_1"/>
    <property type="match status" value="1"/>
</dbReference>
<name>A0ABR4FWA6_9EURO</name>
<dbReference type="SMART" id="SM00270">
    <property type="entry name" value="ChtBD1"/>
    <property type="match status" value="2"/>
</dbReference>
<dbReference type="GO" id="GO:0016787">
    <property type="term" value="F:hydrolase activity"/>
    <property type="evidence" value="ECO:0007669"/>
    <property type="project" value="UniProtKB-KW"/>
</dbReference>
<evidence type="ECO:0000313" key="9">
    <source>
        <dbReference type="EMBL" id="KAL2787525.1"/>
    </source>
</evidence>
<evidence type="ECO:0000256" key="6">
    <source>
        <dbReference type="SAM" id="SignalP"/>
    </source>
</evidence>
<dbReference type="InterPro" id="IPR018371">
    <property type="entry name" value="Chitin-binding_1_CS"/>
</dbReference>
<dbReference type="Gene3D" id="3.10.50.10">
    <property type="match status" value="1"/>
</dbReference>
<accession>A0ABR4FWA6</accession>
<dbReference type="PANTHER" id="PTHR11177">
    <property type="entry name" value="CHITINASE"/>
    <property type="match status" value="1"/>
</dbReference>
<feature type="domain" description="Chitin-binding type-1" evidence="7">
    <location>
        <begin position="8"/>
        <end position="66"/>
    </location>
</feature>
<dbReference type="InterPro" id="IPR011583">
    <property type="entry name" value="Chitinase_II/V-like_cat"/>
</dbReference>
<dbReference type="InterPro" id="IPR050314">
    <property type="entry name" value="Glycosyl_Hydrlase_18"/>
</dbReference>
<dbReference type="EMBL" id="JBFTWV010000095">
    <property type="protein sequence ID" value="KAL2787525.1"/>
    <property type="molecule type" value="Genomic_DNA"/>
</dbReference>
<feature type="disulfide bond" evidence="5">
    <location>
        <begin position="60"/>
        <end position="64"/>
    </location>
</feature>
<dbReference type="SUPFAM" id="SSF51445">
    <property type="entry name" value="(Trans)glycosidases"/>
    <property type="match status" value="1"/>
</dbReference>
<dbReference type="CDD" id="cd00035">
    <property type="entry name" value="ChtBD1"/>
    <property type="match status" value="1"/>
</dbReference>
<dbReference type="SUPFAM" id="SSF57016">
    <property type="entry name" value="Plant lectins/antimicrobial peptides"/>
    <property type="match status" value="1"/>
</dbReference>
<keyword evidence="4" id="KW-0843">Virulence</keyword>
<dbReference type="Proteomes" id="UP001610563">
    <property type="component" value="Unassembled WGS sequence"/>
</dbReference>
<comment type="similarity">
    <text evidence="1">Belongs to the glycosyl hydrolase 18 family. Chitinase class V subfamily.</text>
</comment>
<evidence type="ECO:0000256" key="5">
    <source>
        <dbReference type="PROSITE-ProRule" id="PRU00261"/>
    </source>
</evidence>
<feature type="domain" description="GH18" evidence="8">
    <location>
        <begin position="102"/>
        <end position="464"/>
    </location>
</feature>
<evidence type="ECO:0000256" key="4">
    <source>
        <dbReference type="ARBA" id="ARBA00023026"/>
    </source>
</evidence>
<reference evidence="9 10" key="1">
    <citation type="submission" date="2024-07" db="EMBL/GenBank/DDBJ databases">
        <title>Section-level genome sequencing and comparative genomics of Aspergillus sections Usti and Cavernicolus.</title>
        <authorList>
            <consortium name="Lawrence Berkeley National Laboratory"/>
            <person name="Nybo J.L."/>
            <person name="Vesth T.C."/>
            <person name="Theobald S."/>
            <person name="Frisvad J.C."/>
            <person name="Larsen T.O."/>
            <person name="Kjaerboelling I."/>
            <person name="Rothschild-Mancinelli K."/>
            <person name="Lyhne E.K."/>
            <person name="Kogle M.E."/>
            <person name="Barry K."/>
            <person name="Clum A."/>
            <person name="Na H."/>
            <person name="Ledsgaard L."/>
            <person name="Lin J."/>
            <person name="Lipzen A."/>
            <person name="Kuo A."/>
            <person name="Riley R."/>
            <person name="Mondo S."/>
            <person name="Labutti K."/>
            <person name="Haridas S."/>
            <person name="Pangalinan J."/>
            <person name="Salamov A.A."/>
            <person name="Simmons B.A."/>
            <person name="Magnuson J.K."/>
            <person name="Chen J."/>
            <person name="Drula E."/>
            <person name="Henrissat B."/>
            <person name="Wiebenga A."/>
            <person name="Lubbers R.J."/>
            <person name="Gomes A.C."/>
            <person name="Makela M.R."/>
            <person name="Stajich J."/>
            <person name="Grigoriev I.V."/>
            <person name="Mortensen U.H."/>
            <person name="De Vries R.P."/>
            <person name="Baker S.E."/>
            <person name="Andersen M.R."/>
        </authorList>
    </citation>
    <scope>NUCLEOTIDE SEQUENCE [LARGE SCALE GENOMIC DNA]</scope>
    <source>
        <strain evidence="9 10">CBS 209.92</strain>
    </source>
</reference>
<dbReference type="PROSITE" id="PS51910">
    <property type="entry name" value="GH18_2"/>
    <property type="match status" value="1"/>
</dbReference>
<dbReference type="Pfam" id="PF00704">
    <property type="entry name" value="Glyco_hydro_18"/>
    <property type="match status" value="1"/>
</dbReference>